<keyword evidence="5 7" id="KW-0472">Membrane</keyword>
<dbReference type="AlphaFoldDB" id="A0A915EPB5"/>
<dbReference type="Proteomes" id="UP000887574">
    <property type="component" value="Unplaced"/>
</dbReference>
<evidence type="ECO:0000256" key="6">
    <source>
        <dbReference type="ARBA" id="ARBA00023315"/>
    </source>
</evidence>
<dbReference type="PANTHER" id="PTHR22883">
    <property type="entry name" value="ZINC FINGER DHHC DOMAIN CONTAINING PROTEIN"/>
    <property type="match status" value="1"/>
</dbReference>
<evidence type="ECO:0000256" key="4">
    <source>
        <dbReference type="ARBA" id="ARBA00022989"/>
    </source>
</evidence>
<feature type="transmembrane region" description="Helical" evidence="7">
    <location>
        <begin position="81"/>
        <end position="100"/>
    </location>
</feature>
<keyword evidence="6 7" id="KW-0012">Acyltransferase</keyword>
<proteinExistence type="inferred from homology"/>
<feature type="domain" description="Palmitoyltransferase DHHC" evidence="8">
    <location>
        <begin position="157"/>
        <end position="204"/>
    </location>
</feature>
<dbReference type="GO" id="GO:0005794">
    <property type="term" value="C:Golgi apparatus"/>
    <property type="evidence" value="ECO:0007669"/>
    <property type="project" value="TreeGrafter"/>
</dbReference>
<feature type="transmembrane region" description="Helical" evidence="7">
    <location>
        <begin position="48"/>
        <end position="69"/>
    </location>
</feature>
<evidence type="ECO:0000313" key="10">
    <source>
        <dbReference type="WBParaSite" id="jg896"/>
    </source>
</evidence>
<keyword evidence="4 7" id="KW-1133">Transmembrane helix</keyword>
<comment type="subcellular location">
    <subcellularLocation>
        <location evidence="1">Membrane</location>
        <topology evidence="1">Multi-pass membrane protein</topology>
    </subcellularLocation>
</comment>
<keyword evidence="3 7" id="KW-0812">Transmembrane</keyword>
<feature type="transmembrane region" description="Helical" evidence="7">
    <location>
        <begin position="106"/>
        <end position="125"/>
    </location>
</feature>
<accession>A0A915EPB5</accession>
<dbReference type="GO" id="GO:0006612">
    <property type="term" value="P:protein targeting to membrane"/>
    <property type="evidence" value="ECO:0007669"/>
    <property type="project" value="TreeGrafter"/>
</dbReference>
<dbReference type="GO" id="GO:0016020">
    <property type="term" value="C:membrane"/>
    <property type="evidence" value="ECO:0007669"/>
    <property type="project" value="UniProtKB-SubCell"/>
</dbReference>
<keyword evidence="2 7" id="KW-0808">Transferase</keyword>
<dbReference type="InterPro" id="IPR001594">
    <property type="entry name" value="Palmitoyltrfase_DHHC"/>
</dbReference>
<evidence type="ECO:0000256" key="5">
    <source>
        <dbReference type="ARBA" id="ARBA00023136"/>
    </source>
</evidence>
<dbReference type="GO" id="GO:0005783">
    <property type="term" value="C:endoplasmic reticulum"/>
    <property type="evidence" value="ECO:0007669"/>
    <property type="project" value="TreeGrafter"/>
</dbReference>
<dbReference type="PROSITE" id="PS50216">
    <property type="entry name" value="DHHC"/>
    <property type="match status" value="1"/>
</dbReference>
<name>A0A915EPB5_9BILA</name>
<evidence type="ECO:0000256" key="7">
    <source>
        <dbReference type="RuleBase" id="RU079119"/>
    </source>
</evidence>
<dbReference type="GO" id="GO:0019706">
    <property type="term" value="F:protein-cysteine S-palmitoyltransferase activity"/>
    <property type="evidence" value="ECO:0007669"/>
    <property type="project" value="UniProtKB-EC"/>
</dbReference>
<evidence type="ECO:0000313" key="9">
    <source>
        <dbReference type="Proteomes" id="UP000887574"/>
    </source>
</evidence>
<keyword evidence="9" id="KW-1185">Reference proteome</keyword>
<dbReference type="Pfam" id="PF01529">
    <property type="entry name" value="DHHC"/>
    <property type="match status" value="1"/>
</dbReference>
<comment type="similarity">
    <text evidence="7">Belongs to the DHHC palmitoyltransferase family.</text>
</comment>
<evidence type="ECO:0000256" key="2">
    <source>
        <dbReference type="ARBA" id="ARBA00022679"/>
    </source>
</evidence>
<protein>
    <recommendedName>
        <fullName evidence="7">Palmitoyltransferase</fullName>
        <ecNumber evidence="7">2.3.1.225</ecNumber>
    </recommendedName>
</protein>
<organism evidence="9 10">
    <name type="scientific">Ditylenchus dipsaci</name>
    <dbReference type="NCBI Taxonomy" id="166011"/>
    <lineage>
        <taxon>Eukaryota</taxon>
        <taxon>Metazoa</taxon>
        <taxon>Ecdysozoa</taxon>
        <taxon>Nematoda</taxon>
        <taxon>Chromadorea</taxon>
        <taxon>Rhabditida</taxon>
        <taxon>Tylenchina</taxon>
        <taxon>Tylenchomorpha</taxon>
        <taxon>Sphaerularioidea</taxon>
        <taxon>Anguinidae</taxon>
        <taxon>Anguininae</taxon>
        <taxon>Ditylenchus</taxon>
    </lineage>
</organism>
<dbReference type="WBParaSite" id="jg896">
    <property type="protein sequence ID" value="jg896"/>
    <property type="gene ID" value="jg896"/>
</dbReference>
<reference evidence="10" key="1">
    <citation type="submission" date="2022-11" db="UniProtKB">
        <authorList>
            <consortium name="WormBaseParasite"/>
        </authorList>
    </citation>
    <scope>IDENTIFICATION</scope>
</reference>
<dbReference type="InterPro" id="IPR039859">
    <property type="entry name" value="PFA4/ZDH16/20/ERF2-like"/>
</dbReference>
<evidence type="ECO:0000259" key="8">
    <source>
        <dbReference type="Pfam" id="PF01529"/>
    </source>
</evidence>
<evidence type="ECO:0000256" key="1">
    <source>
        <dbReference type="ARBA" id="ARBA00004141"/>
    </source>
</evidence>
<dbReference type="EC" id="2.3.1.225" evidence="7"/>
<sequence length="206" mass="24077">MVYERSGFLENQSEYGGTKETLARNLIFCIPFLVTFTAGFIFNSSLDYLIKSELLAVLFILVSLLFRYMSKERKEFSIRTLLLAMAISSKTFISIGWMFFLHPVVAWHMQIAFFILILSIPYLFYRICVSDPGFITVNHKERCQMIVEMTEQTNWKGNFCSTCLLIRPPRSKHCQVCDMCVLRFDHHCPWVNNCVGAQNHRMFITH</sequence>
<comment type="domain">
    <text evidence="7">The DHHC domain is required for palmitoyltransferase activity.</text>
</comment>
<feature type="transmembrane region" description="Helical" evidence="7">
    <location>
        <begin position="21"/>
        <end position="42"/>
    </location>
</feature>
<comment type="catalytic activity">
    <reaction evidence="7">
        <text>L-cysteinyl-[protein] + hexadecanoyl-CoA = S-hexadecanoyl-L-cysteinyl-[protein] + CoA</text>
        <dbReference type="Rhea" id="RHEA:36683"/>
        <dbReference type="Rhea" id="RHEA-COMP:10131"/>
        <dbReference type="Rhea" id="RHEA-COMP:11032"/>
        <dbReference type="ChEBI" id="CHEBI:29950"/>
        <dbReference type="ChEBI" id="CHEBI:57287"/>
        <dbReference type="ChEBI" id="CHEBI:57379"/>
        <dbReference type="ChEBI" id="CHEBI:74151"/>
        <dbReference type="EC" id="2.3.1.225"/>
    </reaction>
</comment>
<evidence type="ECO:0000256" key="3">
    <source>
        <dbReference type="ARBA" id="ARBA00022692"/>
    </source>
</evidence>